<feature type="region of interest" description="Disordered" evidence="1">
    <location>
        <begin position="408"/>
        <end position="431"/>
    </location>
</feature>
<feature type="compositionally biased region" description="Basic and acidic residues" evidence="1">
    <location>
        <begin position="413"/>
        <end position="429"/>
    </location>
</feature>
<name>A0ABP0U1C3_9BRYO</name>
<gene>
    <name evidence="2" type="ORF">CSSPTR1EN2_LOCUS10246</name>
</gene>
<accession>A0ABP0U1C3</accession>
<reference evidence="2" key="1">
    <citation type="submission" date="2024-02" db="EMBL/GenBank/DDBJ databases">
        <authorList>
            <consortium name="ELIXIR-Norway"/>
            <consortium name="Elixir Norway"/>
        </authorList>
    </citation>
    <scope>NUCLEOTIDE SEQUENCE</scope>
</reference>
<protein>
    <submittedName>
        <fullName evidence="2">Uncharacterized protein</fullName>
    </submittedName>
</protein>
<dbReference type="EMBL" id="OZ019910">
    <property type="protein sequence ID" value="CAK9210611.1"/>
    <property type="molecule type" value="Genomic_DNA"/>
</dbReference>
<evidence type="ECO:0000313" key="3">
    <source>
        <dbReference type="Proteomes" id="UP001497512"/>
    </source>
</evidence>
<proteinExistence type="predicted"/>
<keyword evidence="3" id="KW-1185">Reference proteome</keyword>
<sequence length="480" mass="53962">MWSSDEEDSDHLEDHQGILESQMDNIERQFQARLQEQVKSAADACQVSAERVKELSKVGASMLAGDNPAPTEMTAEVLKEIATLCLSANQKAVLEGNVLQWCSVRLLKESWTVQIMIQVGAFMQDDLALWATGISLTCPLVVKISLDQQDLSRPVRPGSYRVSAYQEGLEHENNPDTRCSIALTCFIPFVVKQYLENWSETSSSTGPEENWSDQGLLIGVMKHLVHSLMYLKYNCVICKEKHMDFRYTSSLFPRPCSKTGCTDLKIGCTDFFAMWIELAPKKTVTVASLKTWLQKKYKPNNARDVKVLDNELKRFGVYYSHITFHQMVDMLAMMISWRAAESPWVQVLADVVTENTQEENIEEATPQQSATQSRPVDVLTPAVLLQPIRTSPGEHLSPMLPVAAASESLARVSETHDDASSSGPEHENSRLNVANEEEDAANLIPDPLVLEPQEVNKVTRFGLQQFFKSFFKFKSVKKHT</sequence>
<dbReference type="Proteomes" id="UP001497512">
    <property type="component" value="Chromosome 18"/>
</dbReference>
<organism evidence="2 3">
    <name type="scientific">Sphagnum troendelagicum</name>
    <dbReference type="NCBI Taxonomy" id="128251"/>
    <lineage>
        <taxon>Eukaryota</taxon>
        <taxon>Viridiplantae</taxon>
        <taxon>Streptophyta</taxon>
        <taxon>Embryophyta</taxon>
        <taxon>Bryophyta</taxon>
        <taxon>Sphagnophytina</taxon>
        <taxon>Sphagnopsida</taxon>
        <taxon>Sphagnales</taxon>
        <taxon>Sphagnaceae</taxon>
        <taxon>Sphagnum</taxon>
    </lineage>
</organism>
<evidence type="ECO:0000313" key="2">
    <source>
        <dbReference type="EMBL" id="CAK9210611.1"/>
    </source>
</evidence>
<evidence type="ECO:0000256" key="1">
    <source>
        <dbReference type="SAM" id="MobiDB-lite"/>
    </source>
</evidence>